<name>A0ABR2HHQ1_9EUKA</name>
<proteinExistence type="predicted"/>
<comment type="caution">
    <text evidence="3">The sequence shown here is derived from an EMBL/GenBank/DDBJ whole genome shotgun (WGS) entry which is preliminary data.</text>
</comment>
<feature type="coiled-coil region" evidence="1">
    <location>
        <begin position="3"/>
        <end position="30"/>
    </location>
</feature>
<sequence length="226" mass="25775">MSNYTAKNNIDELTNKIKKIRNQIVKQLDSHPDFIRVIIIGNSGVGKSTIANAIIGRMLLIRKNKNQKTLFTMNSPFPIGDTMMPKTTFPNIYADYSTELLVCDTAGFEDARGAEQDILNSFAIEQLFKEACKIKILFAFTEDDTLVQAGKGKNVDNILKILNHMIPNKEELKKCLGIIITNGNEKHNPKTCLENLLSQNPSCYIQEYIRYFLDNLNERVFHFLMH</sequence>
<keyword evidence="4" id="KW-1185">Reference proteome</keyword>
<dbReference type="Proteomes" id="UP001470230">
    <property type="component" value="Unassembled WGS sequence"/>
</dbReference>
<feature type="domain" description="G" evidence="2">
    <location>
        <begin position="36"/>
        <end position="147"/>
    </location>
</feature>
<dbReference type="SUPFAM" id="SSF52540">
    <property type="entry name" value="P-loop containing nucleoside triphosphate hydrolases"/>
    <property type="match status" value="1"/>
</dbReference>
<gene>
    <name evidence="3" type="ORF">M9Y10_018761</name>
</gene>
<evidence type="ECO:0000313" key="3">
    <source>
        <dbReference type="EMBL" id="KAK8847732.1"/>
    </source>
</evidence>
<dbReference type="CDD" id="cd00882">
    <property type="entry name" value="Ras_like_GTPase"/>
    <property type="match status" value="1"/>
</dbReference>
<accession>A0ABR2HHQ1</accession>
<evidence type="ECO:0000313" key="4">
    <source>
        <dbReference type="Proteomes" id="UP001470230"/>
    </source>
</evidence>
<dbReference type="InterPro" id="IPR006073">
    <property type="entry name" value="GTP-bd"/>
</dbReference>
<dbReference type="Gene3D" id="3.40.50.300">
    <property type="entry name" value="P-loop containing nucleotide triphosphate hydrolases"/>
    <property type="match status" value="1"/>
</dbReference>
<evidence type="ECO:0000256" key="1">
    <source>
        <dbReference type="SAM" id="Coils"/>
    </source>
</evidence>
<dbReference type="Pfam" id="PF01926">
    <property type="entry name" value="MMR_HSR1"/>
    <property type="match status" value="1"/>
</dbReference>
<evidence type="ECO:0000259" key="2">
    <source>
        <dbReference type="Pfam" id="PF01926"/>
    </source>
</evidence>
<protein>
    <recommendedName>
        <fullName evidence="2">G domain-containing protein</fullName>
    </recommendedName>
</protein>
<reference evidence="3 4" key="1">
    <citation type="submission" date="2024-04" db="EMBL/GenBank/DDBJ databases">
        <title>Tritrichomonas musculus Genome.</title>
        <authorList>
            <person name="Alves-Ferreira E."/>
            <person name="Grigg M."/>
            <person name="Lorenzi H."/>
            <person name="Galac M."/>
        </authorList>
    </citation>
    <scope>NUCLEOTIDE SEQUENCE [LARGE SCALE GENOMIC DNA]</scope>
    <source>
        <strain evidence="3 4">EAF2021</strain>
    </source>
</reference>
<organism evidence="3 4">
    <name type="scientific">Tritrichomonas musculus</name>
    <dbReference type="NCBI Taxonomy" id="1915356"/>
    <lineage>
        <taxon>Eukaryota</taxon>
        <taxon>Metamonada</taxon>
        <taxon>Parabasalia</taxon>
        <taxon>Tritrichomonadida</taxon>
        <taxon>Tritrichomonadidae</taxon>
        <taxon>Tritrichomonas</taxon>
    </lineage>
</organism>
<dbReference type="EMBL" id="JAPFFF010000027">
    <property type="protein sequence ID" value="KAK8847732.1"/>
    <property type="molecule type" value="Genomic_DNA"/>
</dbReference>
<keyword evidence="1" id="KW-0175">Coiled coil</keyword>
<dbReference type="InterPro" id="IPR027417">
    <property type="entry name" value="P-loop_NTPase"/>
</dbReference>